<dbReference type="SUPFAM" id="SSF50386">
    <property type="entry name" value="STI-like"/>
    <property type="match status" value="1"/>
</dbReference>
<dbReference type="InterPro" id="IPR011065">
    <property type="entry name" value="Kunitz_inhibitor_STI-like_sf"/>
</dbReference>
<dbReference type="OrthoDB" id="1058548at2759"/>
<evidence type="ECO:0000256" key="1">
    <source>
        <dbReference type="SAM" id="SignalP"/>
    </source>
</evidence>
<dbReference type="Proteomes" id="UP000467841">
    <property type="component" value="Unassembled WGS sequence"/>
</dbReference>
<gene>
    <name evidence="2" type="ORF">MERR_LOCUS45541</name>
</gene>
<proteinExistence type="predicted"/>
<dbReference type="InterPro" id="IPR002160">
    <property type="entry name" value="Prot_inh_Kunz-lg"/>
</dbReference>
<sequence>MKTSAVITFPLLIFFLLVALTASSVGGKNEAVIDSEWKPVKANTPYLVLGFMSRDSEYLSRETFARNATSCRERPVLNYLHILPDRAEPIMFVLPSSSSPDDVVRVSTELNIKFTNPSRCNESGFWRVSGFDDKTLFETVLQDGSESRSDSTFTIRRTNPYTRYKFYFGSSSSADLGDNSTEIVGDEIHGKNLVLKTRRAARRRRIEIEVHFVKPRGQ</sequence>
<keyword evidence="3" id="KW-1185">Reference proteome</keyword>
<dbReference type="AlphaFoldDB" id="A0A6D2LE03"/>
<reference evidence="2" key="1">
    <citation type="submission" date="2020-01" db="EMBL/GenBank/DDBJ databases">
        <authorList>
            <person name="Mishra B."/>
        </authorList>
    </citation>
    <scope>NUCLEOTIDE SEQUENCE [LARGE SCALE GENOMIC DNA]</scope>
</reference>
<comment type="caution">
    <text evidence="2">The sequence shown here is derived from an EMBL/GenBank/DDBJ whole genome shotgun (WGS) entry which is preliminary data.</text>
</comment>
<dbReference type="PANTHER" id="PTHR33107">
    <property type="entry name" value="KUNITZ TRYPSIN INHIBITOR 2"/>
    <property type="match status" value="1"/>
</dbReference>
<dbReference type="PANTHER" id="PTHR33107:SF35">
    <property type="entry name" value="KUNITZ TRYPSIN INHIBITOR 6-RELATED"/>
    <property type="match status" value="1"/>
</dbReference>
<feature type="chain" id="PRO_5025547656" evidence="1">
    <location>
        <begin position="27"/>
        <end position="218"/>
    </location>
</feature>
<dbReference type="Gene3D" id="2.80.10.50">
    <property type="match status" value="1"/>
</dbReference>
<evidence type="ECO:0000313" key="3">
    <source>
        <dbReference type="Proteomes" id="UP000467841"/>
    </source>
</evidence>
<protein>
    <submittedName>
        <fullName evidence="2">Uncharacterized protein</fullName>
    </submittedName>
</protein>
<feature type="signal peptide" evidence="1">
    <location>
        <begin position="1"/>
        <end position="26"/>
    </location>
</feature>
<evidence type="ECO:0000313" key="2">
    <source>
        <dbReference type="EMBL" id="CAA7058305.1"/>
    </source>
</evidence>
<dbReference type="SMART" id="SM00452">
    <property type="entry name" value="STI"/>
    <property type="match status" value="1"/>
</dbReference>
<dbReference type="Pfam" id="PF00197">
    <property type="entry name" value="Kunitz_legume"/>
    <property type="match status" value="1"/>
</dbReference>
<name>A0A6D2LE03_9BRAS</name>
<dbReference type="EMBL" id="CACVBM020001718">
    <property type="protein sequence ID" value="CAA7058305.1"/>
    <property type="molecule type" value="Genomic_DNA"/>
</dbReference>
<dbReference type="GO" id="GO:0004866">
    <property type="term" value="F:endopeptidase inhibitor activity"/>
    <property type="evidence" value="ECO:0007669"/>
    <property type="project" value="InterPro"/>
</dbReference>
<organism evidence="2 3">
    <name type="scientific">Microthlaspi erraticum</name>
    <dbReference type="NCBI Taxonomy" id="1685480"/>
    <lineage>
        <taxon>Eukaryota</taxon>
        <taxon>Viridiplantae</taxon>
        <taxon>Streptophyta</taxon>
        <taxon>Embryophyta</taxon>
        <taxon>Tracheophyta</taxon>
        <taxon>Spermatophyta</taxon>
        <taxon>Magnoliopsida</taxon>
        <taxon>eudicotyledons</taxon>
        <taxon>Gunneridae</taxon>
        <taxon>Pentapetalae</taxon>
        <taxon>rosids</taxon>
        <taxon>malvids</taxon>
        <taxon>Brassicales</taxon>
        <taxon>Brassicaceae</taxon>
        <taxon>Coluteocarpeae</taxon>
        <taxon>Microthlaspi</taxon>
    </lineage>
</organism>
<accession>A0A6D2LE03</accession>
<keyword evidence="1" id="KW-0732">Signal</keyword>